<dbReference type="EMBL" id="JBJQOH010000002">
    <property type="protein sequence ID" value="KAL3697552.1"/>
    <property type="molecule type" value="Genomic_DNA"/>
</dbReference>
<feature type="compositionally biased region" description="Polar residues" evidence="2">
    <location>
        <begin position="121"/>
        <end position="132"/>
    </location>
</feature>
<name>A0ABD3I451_9MARC</name>
<gene>
    <name evidence="3" type="ORF">R1sor_011628</name>
</gene>
<sequence length="235" mass="25656">MLATELQAMTLADSVGEGADGAVRIIQLDVEEAKCKLARLRKTAMLLQTLESSPSQEEWFLGYRILWTLENRLGVQIDQFIALNRRSEPLEGQGHWAKQCPKRQTPENRGPAQAASGLPRTDSTANTTTNILVEQGSEVPDPDGFQPVRSRSGRNGNGKIIPDLFAVDPSANMFAVLEKVGMEIAQEPDVDKEGDLDVPERNVGNVGVDLGTRMARHNMGGTWSFPVEPTAFEGS</sequence>
<proteinExistence type="predicted"/>
<feature type="coiled-coil region" evidence="1">
    <location>
        <begin position="23"/>
        <end position="50"/>
    </location>
</feature>
<dbReference type="AlphaFoldDB" id="A0ABD3I451"/>
<dbReference type="Proteomes" id="UP001633002">
    <property type="component" value="Unassembled WGS sequence"/>
</dbReference>
<keyword evidence="1" id="KW-0175">Coiled coil</keyword>
<evidence type="ECO:0000313" key="3">
    <source>
        <dbReference type="EMBL" id="KAL3697552.1"/>
    </source>
</evidence>
<evidence type="ECO:0000256" key="1">
    <source>
        <dbReference type="SAM" id="Coils"/>
    </source>
</evidence>
<evidence type="ECO:0000256" key="2">
    <source>
        <dbReference type="SAM" id="MobiDB-lite"/>
    </source>
</evidence>
<keyword evidence="4" id="KW-1185">Reference proteome</keyword>
<protein>
    <submittedName>
        <fullName evidence="3">Uncharacterized protein</fullName>
    </submittedName>
</protein>
<evidence type="ECO:0000313" key="4">
    <source>
        <dbReference type="Proteomes" id="UP001633002"/>
    </source>
</evidence>
<feature type="region of interest" description="Disordered" evidence="2">
    <location>
        <begin position="91"/>
        <end position="157"/>
    </location>
</feature>
<reference evidence="3 4" key="1">
    <citation type="submission" date="2024-09" db="EMBL/GenBank/DDBJ databases">
        <title>Chromosome-scale assembly of Riccia sorocarpa.</title>
        <authorList>
            <person name="Paukszto L."/>
        </authorList>
    </citation>
    <scope>NUCLEOTIDE SEQUENCE [LARGE SCALE GENOMIC DNA]</scope>
    <source>
        <strain evidence="3">LP-2024</strain>
        <tissue evidence="3">Aerial parts of the thallus</tissue>
    </source>
</reference>
<organism evidence="3 4">
    <name type="scientific">Riccia sorocarpa</name>
    <dbReference type="NCBI Taxonomy" id="122646"/>
    <lineage>
        <taxon>Eukaryota</taxon>
        <taxon>Viridiplantae</taxon>
        <taxon>Streptophyta</taxon>
        <taxon>Embryophyta</taxon>
        <taxon>Marchantiophyta</taxon>
        <taxon>Marchantiopsida</taxon>
        <taxon>Marchantiidae</taxon>
        <taxon>Marchantiales</taxon>
        <taxon>Ricciaceae</taxon>
        <taxon>Riccia</taxon>
    </lineage>
</organism>
<accession>A0ABD3I451</accession>
<comment type="caution">
    <text evidence="3">The sequence shown here is derived from an EMBL/GenBank/DDBJ whole genome shotgun (WGS) entry which is preliminary data.</text>
</comment>